<organismHost>
    <name type="scientific">Gallus gallus</name>
    <name type="common">Chicken</name>
    <dbReference type="NCBI Taxonomy" id="9031"/>
</organismHost>
<organismHost>
    <name type="scientific">Chlorocebus aethiops</name>
    <name type="common">Green monkey</name>
    <name type="synonym">Cercopithecus aethiops</name>
    <dbReference type="NCBI Taxonomy" id="9534"/>
</organismHost>
<protein>
    <submittedName>
        <fullName evidence="1">Polyprotein</fullName>
    </submittedName>
</protein>
<organismHost>
    <name type="scientific">Saimiri</name>
    <name type="common">squirrel monkeys</name>
    <dbReference type="NCBI Taxonomy" id="9520"/>
</organismHost>
<name>Q2LGC3_HEV</name>
<reference evidence="1" key="1">
    <citation type="submission" date="2005-12" db="EMBL/GenBank/DDBJ databases">
        <title>HEV infection in pregnancy.</title>
        <authorList>
            <person name="Jilani N."/>
            <person name="Das B.C."/>
            <person name="Husain S.A."/>
            <person name="Anand R."/>
            <person name="Rai A."/>
            <person name="Pasha S.T."/>
            <person name="Kar P."/>
        </authorList>
    </citation>
    <scope>NUCLEOTIDE SEQUENCE</scope>
    <source>
        <strain evidence="1">DEL 34</strain>
    </source>
</reference>
<organismHost>
    <name type="scientific">Callithrix</name>
    <dbReference type="NCBI Taxonomy" id="9481"/>
</organismHost>
<organismHost>
    <name type="scientific">Pan troglodytes</name>
    <name type="common">Chimpanzee</name>
    <dbReference type="NCBI Taxonomy" id="9598"/>
</organismHost>
<organismHost>
    <name type="scientific">Sus scrofa</name>
    <name type="common">Pig</name>
    <dbReference type="NCBI Taxonomy" id="9823"/>
</organismHost>
<feature type="non-terminal residue" evidence="1">
    <location>
        <position position="1"/>
    </location>
</feature>
<organismHost>
    <name type="scientific">Cercopithecus hamlyni</name>
    <name type="common">Owl-faced monkey</name>
    <name type="synonym">Hamlyn's monkey</name>
    <dbReference type="NCBI Taxonomy" id="9536"/>
</organismHost>
<organismHost>
    <name type="scientific">Macaca</name>
    <name type="common">macaques</name>
    <dbReference type="NCBI Taxonomy" id="9539"/>
</organismHost>
<organismHost>
    <name type="scientific">Mus musculus</name>
    <name type="common">Mouse</name>
    <dbReference type="NCBI Taxonomy" id="10090"/>
</organismHost>
<proteinExistence type="predicted"/>
<feature type="non-terminal residue" evidence="1">
    <location>
        <position position="54"/>
    </location>
</feature>
<accession>Q2LGC3</accession>
<evidence type="ECO:0000313" key="1">
    <source>
        <dbReference type="EMBL" id="ABC61569.1"/>
    </source>
</evidence>
<organismHost>
    <name type="scientific">Bandicota bengalensis</name>
    <name type="common">lesser bandicoot rat</name>
    <dbReference type="NCBI Taxonomy" id="69079"/>
</organismHost>
<sequence>ECAIMEECGRPQWLIPFVSPYKVCVDPAGPEGVSAEGFGRNTPEKPGTLVWNSV</sequence>
<organismHost>
    <name type="scientific">Homo sapiens</name>
    <name type="common">Human</name>
    <dbReference type="NCBI Taxonomy" id="9606"/>
</organismHost>
<dbReference type="EMBL" id="DQ318852">
    <property type="protein sequence ID" value="ABC61569.1"/>
    <property type="molecule type" value="Genomic_RNA"/>
</dbReference>
<organism evidence="1">
    <name type="scientific">Hepatitis E virus</name>
    <name type="common">HEV</name>
    <dbReference type="NCBI Taxonomy" id="1678143"/>
    <lineage>
        <taxon>Viruses</taxon>
        <taxon>Riboviria</taxon>
        <taxon>Orthornavirae</taxon>
        <taxon>Kitrinoviricota</taxon>
        <taxon>Alsuviricetes</taxon>
        <taxon>Hepelivirales</taxon>
        <taxon>Hepeviridae</taxon>
        <taxon>Orthohepevirinae</taxon>
        <taxon>Paslahepevirus</taxon>
    </lineage>
</organism>